<evidence type="ECO:0000313" key="2">
    <source>
        <dbReference type="EMBL" id="CAK9193513.1"/>
    </source>
</evidence>
<feature type="compositionally biased region" description="Polar residues" evidence="1">
    <location>
        <begin position="67"/>
        <end position="78"/>
    </location>
</feature>
<accession>A0ABP0TDQ3</accession>
<protein>
    <submittedName>
        <fullName evidence="2">Uncharacterized protein</fullName>
    </submittedName>
</protein>
<feature type="compositionally biased region" description="Basic and acidic residues" evidence="1">
    <location>
        <begin position="28"/>
        <end position="46"/>
    </location>
</feature>
<evidence type="ECO:0000313" key="3">
    <source>
        <dbReference type="Proteomes" id="UP001497512"/>
    </source>
</evidence>
<dbReference type="Proteomes" id="UP001497512">
    <property type="component" value="Chromosome 10"/>
</dbReference>
<feature type="region of interest" description="Disordered" evidence="1">
    <location>
        <begin position="1"/>
        <end position="78"/>
    </location>
</feature>
<name>A0ABP0TDQ3_9BRYO</name>
<organism evidence="2 3">
    <name type="scientific">Sphagnum troendelagicum</name>
    <dbReference type="NCBI Taxonomy" id="128251"/>
    <lineage>
        <taxon>Eukaryota</taxon>
        <taxon>Viridiplantae</taxon>
        <taxon>Streptophyta</taxon>
        <taxon>Embryophyta</taxon>
        <taxon>Bryophyta</taxon>
        <taxon>Sphagnophytina</taxon>
        <taxon>Sphagnopsida</taxon>
        <taxon>Sphagnales</taxon>
        <taxon>Sphagnaceae</taxon>
        <taxon>Sphagnum</taxon>
    </lineage>
</organism>
<feature type="compositionally biased region" description="Low complexity" evidence="1">
    <location>
        <begin position="51"/>
        <end position="66"/>
    </location>
</feature>
<reference evidence="2" key="1">
    <citation type="submission" date="2024-02" db="EMBL/GenBank/DDBJ databases">
        <authorList>
            <consortium name="ELIXIR-Norway"/>
            <consortium name="Elixir Norway"/>
        </authorList>
    </citation>
    <scope>NUCLEOTIDE SEQUENCE</scope>
</reference>
<sequence length="78" mass="9037">MRRRNSQPQSQNETKIRTPQSQQNATRNFERGTRRAARVRYEQNRERRLRIANAGRAGNAKAGNLRTQQGTGTSELKR</sequence>
<gene>
    <name evidence="2" type="ORF">CSSPTR1EN2_LOCUS2054</name>
</gene>
<evidence type="ECO:0000256" key="1">
    <source>
        <dbReference type="SAM" id="MobiDB-lite"/>
    </source>
</evidence>
<keyword evidence="3" id="KW-1185">Reference proteome</keyword>
<proteinExistence type="predicted"/>
<feature type="compositionally biased region" description="Polar residues" evidence="1">
    <location>
        <begin position="1"/>
        <end position="27"/>
    </location>
</feature>
<dbReference type="EMBL" id="OZ019902">
    <property type="protein sequence ID" value="CAK9193513.1"/>
    <property type="molecule type" value="Genomic_DNA"/>
</dbReference>